<dbReference type="InterPro" id="IPR010108">
    <property type="entry name" value="Lycopene_cyclase_b/e"/>
</dbReference>
<gene>
    <name evidence="2" type="primary">crtY</name>
    <name evidence="2" type="ORF">RZN05_17690</name>
</gene>
<dbReference type="NCBIfam" id="TIGR01790">
    <property type="entry name" value="carotene-cycl"/>
    <property type="match status" value="1"/>
</dbReference>
<proteinExistence type="inferred from homology"/>
<dbReference type="InterPro" id="IPR008461">
    <property type="entry name" value="CrtY"/>
</dbReference>
<evidence type="ECO:0000313" key="3">
    <source>
        <dbReference type="Proteomes" id="UP001273531"/>
    </source>
</evidence>
<dbReference type="SUPFAM" id="SSF51905">
    <property type="entry name" value="FAD/NAD(P)-binding domain"/>
    <property type="match status" value="1"/>
</dbReference>
<comment type="similarity">
    <text evidence="1">Belongs to the lycopene cyclase family.</text>
</comment>
<dbReference type="RefSeq" id="WP_317228003.1">
    <property type="nucleotide sequence ID" value="NZ_JAWJEJ010000002.1"/>
</dbReference>
<dbReference type="EC" id="5.5.1.19" evidence="2"/>
<accession>A0ABU3YBZ6</accession>
<evidence type="ECO:0000256" key="1">
    <source>
        <dbReference type="ARBA" id="ARBA00006599"/>
    </source>
</evidence>
<evidence type="ECO:0000313" key="2">
    <source>
        <dbReference type="EMBL" id="MDV3458834.1"/>
    </source>
</evidence>
<keyword evidence="3" id="KW-1185">Reference proteome</keyword>
<dbReference type="Proteomes" id="UP001273531">
    <property type="component" value="Unassembled WGS sequence"/>
</dbReference>
<dbReference type="GO" id="GO:0016853">
    <property type="term" value="F:isomerase activity"/>
    <property type="evidence" value="ECO:0007669"/>
    <property type="project" value="UniProtKB-KW"/>
</dbReference>
<comment type="caution">
    <text evidence="2">The sequence shown here is derived from an EMBL/GenBank/DDBJ whole genome shotgun (WGS) entry which is preliminary data.</text>
</comment>
<protein>
    <submittedName>
        <fullName evidence="2">Lycopene beta-cyclase CrtY</fullName>
        <ecNumber evidence="2">5.5.1.19</ecNumber>
    </submittedName>
</protein>
<dbReference type="EMBL" id="JAWJEJ010000002">
    <property type="protein sequence ID" value="MDV3458834.1"/>
    <property type="molecule type" value="Genomic_DNA"/>
</dbReference>
<dbReference type="InterPro" id="IPR036188">
    <property type="entry name" value="FAD/NAD-bd_sf"/>
</dbReference>
<organism evidence="2 3">
    <name type="scientific">Sphingomonas agrestis</name>
    <dbReference type="NCBI Taxonomy" id="3080540"/>
    <lineage>
        <taxon>Bacteria</taxon>
        <taxon>Pseudomonadati</taxon>
        <taxon>Pseudomonadota</taxon>
        <taxon>Alphaproteobacteria</taxon>
        <taxon>Sphingomonadales</taxon>
        <taxon>Sphingomonadaceae</taxon>
        <taxon>Sphingomonas</taxon>
    </lineage>
</organism>
<keyword evidence="2" id="KW-0413">Isomerase</keyword>
<sequence>MSATISCDLAIIGGGLAGGLIARAVHARHPEARLKLIEAGAHLGGNHLWSFFSSDIAPTNRWLVTPMIGHRWTRYDVAFPGHARTLKSPYHSIESRDFERVLLAGLPEGTAMLGRKVQALSSTAVELVGGDRIEAKGVIDCRGAGDLSALELGWQKFLGRELMLAAPHALERPVVMDAAVEQLDGYRFVYCLPFASDRVFVEDTYYSDTSDLDAAALGERIQAYADQKGWQVRDVAREESGVLPVAIGGDFEAYWRSSGEGVGKAGVRAGLFHPLTSYSLPDAVRTAALVAEAGLFDGKALHDLLQGHARRLWKGRKFYRLLAAMLFRAAEPGERYRVLERFYRLDEGLIGRFYAANSSLGDKIRVMTGKPPVPIGRAVRAITGVK</sequence>
<dbReference type="NCBIfam" id="TIGR01789">
    <property type="entry name" value="lycopene_cycl"/>
    <property type="match status" value="1"/>
</dbReference>
<name>A0ABU3YBZ6_9SPHN</name>
<reference evidence="2 3" key="1">
    <citation type="submission" date="2023-10" db="EMBL/GenBank/DDBJ databases">
        <title>Sphingomonas sp. HF-S4 16S ribosomal RNA gene Genome sequencing and assembly.</title>
        <authorList>
            <person name="Lee H."/>
        </authorList>
    </citation>
    <scope>NUCLEOTIDE SEQUENCE [LARGE SCALE GENOMIC DNA]</scope>
    <source>
        <strain evidence="2 3">HF-S4</strain>
    </source>
</reference>
<dbReference type="Pfam" id="PF05834">
    <property type="entry name" value="Lycopene_cycl"/>
    <property type="match status" value="1"/>
</dbReference>